<dbReference type="Proteomes" id="UP000280834">
    <property type="component" value="Unassembled WGS sequence"/>
</dbReference>
<protein>
    <submittedName>
        <fullName evidence="1">Uncharacterized protein</fullName>
    </submittedName>
</protein>
<evidence type="ECO:0000313" key="2">
    <source>
        <dbReference type="Proteomes" id="UP000280834"/>
    </source>
</evidence>
<gene>
    <name evidence="1" type="ORF">BTMF_LOCUS3883</name>
</gene>
<keyword evidence="2" id="KW-1185">Reference proteome</keyword>
<evidence type="ECO:0000313" key="1">
    <source>
        <dbReference type="EMBL" id="VDO15684.1"/>
    </source>
</evidence>
<reference evidence="1 2" key="1">
    <citation type="submission" date="2018-11" db="EMBL/GenBank/DDBJ databases">
        <authorList>
            <consortium name="Pathogen Informatics"/>
        </authorList>
    </citation>
    <scope>NUCLEOTIDE SEQUENCE [LARGE SCALE GENOMIC DNA]</scope>
</reference>
<dbReference type="AlphaFoldDB" id="A0A3P7TST3"/>
<sequence>MERKLLRELSFLFAVVISGILLEDKFWCSNC</sequence>
<accession>A0A3P7TST3</accession>
<dbReference type="EMBL" id="UZAG01003654">
    <property type="protein sequence ID" value="VDO15684.1"/>
    <property type="molecule type" value="Genomic_DNA"/>
</dbReference>
<name>A0A3P7TST3_9BILA</name>
<organism evidence="1 2">
    <name type="scientific">Brugia timori</name>
    <dbReference type="NCBI Taxonomy" id="42155"/>
    <lineage>
        <taxon>Eukaryota</taxon>
        <taxon>Metazoa</taxon>
        <taxon>Ecdysozoa</taxon>
        <taxon>Nematoda</taxon>
        <taxon>Chromadorea</taxon>
        <taxon>Rhabditida</taxon>
        <taxon>Spirurina</taxon>
        <taxon>Spiruromorpha</taxon>
        <taxon>Filarioidea</taxon>
        <taxon>Onchocercidae</taxon>
        <taxon>Brugia</taxon>
    </lineage>
</organism>
<proteinExistence type="predicted"/>